<feature type="compositionally biased region" description="Low complexity" evidence="1">
    <location>
        <begin position="537"/>
        <end position="546"/>
    </location>
</feature>
<keyword evidence="4" id="KW-1185">Reference proteome</keyword>
<feature type="region of interest" description="Disordered" evidence="1">
    <location>
        <begin position="459"/>
        <end position="481"/>
    </location>
</feature>
<accession>A0A3N4IEX8</accession>
<dbReference type="EMBL" id="ML119690">
    <property type="protein sequence ID" value="RPA80264.1"/>
    <property type="molecule type" value="Genomic_DNA"/>
</dbReference>
<organism evidence="3 4">
    <name type="scientific">Ascobolus immersus RN42</name>
    <dbReference type="NCBI Taxonomy" id="1160509"/>
    <lineage>
        <taxon>Eukaryota</taxon>
        <taxon>Fungi</taxon>
        <taxon>Dikarya</taxon>
        <taxon>Ascomycota</taxon>
        <taxon>Pezizomycotina</taxon>
        <taxon>Pezizomycetes</taxon>
        <taxon>Pezizales</taxon>
        <taxon>Ascobolaceae</taxon>
        <taxon>Ascobolus</taxon>
    </lineage>
</organism>
<evidence type="ECO:0000259" key="2">
    <source>
        <dbReference type="PROSITE" id="PS00028"/>
    </source>
</evidence>
<feature type="compositionally biased region" description="Low complexity" evidence="1">
    <location>
        <begin position="224"/>
        <end position="237"/>
    </location>
</feature>
<evidence type="ECO:0000313" key="4">
    <source>
        <dbReference type="Proteomes" id="UP000275078"/>
    </source>
</evidence>
<gene>
    <name evidence="3" type="ORF">BJ508DRAFT_347325</name>
</gene>
<proteinExistence type="predicted"/>
<dbReference type="InterPro" id="IPR013087">
    <property type="entry name" value="Znf_C2H2_type"/>
</dbReference>
<feature type="compositionally biased region" description="Polar residues" evidence="1">
    <location>
        <begin position="213"/>
        <end position="223"/>
    </location>
</feature>
<feature type="compositionally biased region" description="Low complexity" evidence="1">
    <location>
        <begin position="561"/>
        <end position="573"/>
    </location>
</feature>
<dbReference type="Proteomes" id="UP000275078">
    <property type="component" value="Unassembled WGS sequence"/>
</dbReference>
<name>A0A3N4IEX8_ASCIM</name>
<reference evidence="3 4" key="1">
    <citation type="journal article" date="2018" name="Nat. Ecol. Evol.">
        <title>Pezizomycetes genomes reveal the molecular basis of ectomycorrhizal truffle lifestyle.</title>
        <authorList>
            <person name="Murat C."/>
            <person name="Payen T."/>
            <person name="Noel B."/>
            <person name="Kuo A."/>
            <person name="Morin E."/>
            <person name="Chen J."/>
            <person name="Kohler A."/>
            <person name="Krizsan K."/>
            <person name="Balestrini R."/>
            <person name="Da Silva C."/>
            <person name="Montanini B."/>
            <person name="Hainaut M."/>
            <person name="Levati E."/>
            <person name="Barry K.W."/>
            <person name="Belfiori B."/>
            <person name="Cichocki N."/>
            <person name="Clum A."/>
            <person name="Dockter R.B."/>
            <person name="Fauchery L."/>
            <person name="Guy J."/>
            <person name="Iotti M."/>
            <person name="Le Tacon F."/>
            <person name="Lindquist E.A."/>
            <person name="Lipzen A."/>
            <person name="Malagnac F."/>
            <person name="Mello A."/>
            <person name="Molinier V."/>
            <person name="Miyauchi S."/>
            <person name="Poulain J."/>
            <person name="Riccioni C."/>
            <person name="Rubini A."/>
            <person name="Sitrit Y."/>
            <person name="Splivallo R."/>
            <person name="Traeger S."/>
            <person name="Wang M."/>
            <person name="Zifcakova L."/>
            <person name="Wipf D."/>
            <person name="Zambonelli A."/>
            <person name="Paolocci F."/>
            <person name="Nowrousian M."/>
            <person name="Ottonello S."/>
            <person name="Baldrian P."/>
            <person name="Spatafora J.W."/>
            <person name="Henrissat B."/>
            <person name="Nagy L.G."/>
            <person name="Aury J.M."/>
            <person name="Wincker P."/>
            <person name="Grigoriev I.V."/>
            <person name="Bonfante P."/>
            <person name="Martin F.M."/>
        </authorList>
    </citation>
    <scope>NUCLEOTIDE SEQUENCE [LARGE SCALE GENOMIC DNA]</scope>
    <source>
        <strain evidence="3 4">RN42</strain>
    </source>
</reference>
<feature type="compositionally biased region" description="Polar residues" evidence="1">
    <location>
        <begin position="88"/>
        <end position="150"/>
    </location>
</feature>
<dbReference type="PROSITE" id="PS00028">
    <property type="entry name" value="ZINC_FINGER_C2H2_1"/>
    <property type="match status" value="1"/>
</dbReference>
<sequence length="959" mass="105522">MDPLRPDKIRPGYHYRRSPNPREQPQHHLPPHPQAQAQFFPERQPQQTPRYQSQPTIDPYHYPAALQNHLGQSPVRPPAGVSFPANYYHNSGSFVANAQSPAPRQPQIYQASSSTANSGYNFSPLTSSGAQQITPYLQSPQQHQHQNSAPQAPLRSHQNHHRSWRLADPPNLSPTPNRHPESLQYHHASTSTSFRANAAVATTPPSPKKRHISISSSPPQNVGPSKEPTATTPASPTKKTRLLDTSLHPAGPRQRPITDAKGIENHGGKPEAVEFGTDLLQPNRQKQHADPPAQQAPVRLATPSVAPTTPLQSRARLNPLPSQHQRMLHQKPAQQAESQLHEDQASLGSSPPPSAYQHAPPTSPSTPLHRPYGAVPKPLQTPRPDSLTPTTPHNRIAFSSPPELARPTKEINRHVPSGVGLSKSPKRKTRKKSAADSEGWNQMQRNLWPKARVEDADKDVTAARSTSGIPTGLTEPSSGKENKRLAADGLEKALDVNVRSDDKDDLGAGTLEGQDSAKIAATNKGKAKAFEPEATQSPVTSPSVSPKDINPPLSASQAQSPHAPTAAPLARAPRSSTFTSLPLILRNMPLVKALIHFTKGLPDNQTPQFQHNEQTDEMVVSFPSTLLLRYQKLRGNKRVLKVELEGSRDTGNSGPVHNEHVVPVEDLAGGPRRSGYRLVRGKVKFIRPAPVTHTPTWDSSPEESQQCPYCSQPWGRRTEFIHHIATVHTTYRQPWDYDRHYPFSCLFCGQDINSENIWLDHMAHDHPTCPQPQSLVECPARCGGIRMNTFRSIDKHLKSSAHQLAHGRAQTLPYRCILPLCGKLSDTERGRNQHMRISHSSAELAAISRDFIVKGQTEPPGLTLRWEMEDVLSGVVVMCSGYRGLNRVVIRWDGGEREEVAIRRESVGRDLSGWLEGCWERIVGMGEADDGGDGGEGIAQEGGRGNPVQGVEPEVEQKE</sequence>
<feature type="compositionally biased region" description="Basic and acidic residues" evidence="1">
    <location>
        <begin position="256"/>
        <end position="272"/>
    </location>
</feature>
<feature type="region of interest" description="Disordered" evidence="1">
    <location>
        <begin position="523"/>
        <end position="574"/>
    </location>
</feature>
<feature type="compositionally biased region" description="Polar residues" evidence="1">
    <location>
        <begin position="463"/>
        <end position="477"/>
    </location>
</feature>
<feature type="region of interest" description="Disordered" evidence="1">
    <location>
        <begin position="1"/>
        <end position="442"/>
    </location>
</feature>
<dbReference type="AlphaFoldDB" id="A0A3N4IEX8"/>
<dbReference type="SMART" id="SM00355">
    <property type="entry name" value="ZnF_C2H2"/>
    <property type="match status" value="3"/>
</dbReference>
<feature type="compositionally biased region" description="Basic and acidic residues" evidence="1">
    <location>
        <begin position="1"/>
        <end position="10"/>
    </location>
</feature>
<evidence type="ECO:0000313" key="3">
    <source>
        <dbReference type="EMBL" id="RPA80264.1"/>
    </source>
</evidence>
<evidence type="ECO:0000256" key="1">
    <source>
        <dbReference type="SAM" id="MobiDB-lite"/>
    </source>
</evidence>
<feature type="region of interest" description="Disordered" evidence="1">
    <location>
        <begin position="926"/>
        <end position="959"/>
    </location>
</feature>
<feature type="domain" description="C2H2-type" evidence="2">
    <location>
        <begin position="707"/>
        <end position="728"/>
    </location>
</feature>
<feature type="compositionally biased region" description="Polar residues" evidence="1">
    <location>
        <begin position="44"/>
        <end position="56"/>
    </location>
</feature>
<protein>
    <recommendedName>
        <fullName evidence="2">C2H2-type domain-containing protein</fullName>
    </recommendedName>
</protein>
<feature type="compositionally biased region" description="Gly residues" evidence="1">
    <location>
        <begin position="934"/>
        <end position="945"/>
    </location>
</feature>